<dbReference type="EMBL" id="NWTX01000001">
    <property type="protein sequence ID" value="PST47458.1"/>
    <property type="molecule type" value="Genomic_DNA"/>
</dbReference>
<protein>
    <submittedName>
        <fullName evidence="2">Uncharacterized protein</fullName>
    </submittedName>
</protein>
<feature type="region of interest" description="Disordered" evidence="1">
    <location>
        <begin position="51"/>
        <end position="90"/>
    </location>
</feature>
<name>A0A2T3GDA1_9BIFI</name>
<reference evidence="2 3" key="2">
    <citation type="submission" date="2018-03" db="EMBL/GenBank/DDBJ databases">
        <title>The comparative genomics of Bifidobacterium callitrichos reflects dietary carbohydrate utilization within the common marmoset gut.</title>
        <authorList>
            <person name="Rani A."/>
        </authorList>
    </citation>
    <scope>NUCLEOTIDE SEQUENCE [LARGE SCALE GENOMIC DNA]</scope>
    <source>
        <strain evidence="2 3">UMA51805</strain>
    </source>
</reference>
<reference evidence="3" key="1">
    <citation type="submission" date="2017-09" db="EMBL/GenBank/DDBJ databases">
        <authorList>
            <person name="Sela D.A."/>
            <person name="Albert K."/>
        </authorList>
    </citation>
    <scope>NUCLEOTIDE SEQUENCE [LARGE SCALE GENOMIC DNA]</scope>
    <source>
        <strain evidence="3">UMA51805</strain>
    </source>
</reference>
<evidence type="ECO:0000313" key="3">
    <source>
        <dbReference type="Proteomes" id="UP000240228"/>
    </source>
</evidence>
<keyword evidence="3" id="KW-1185">Reference proteome</keyword>
<dbReference type="Proteomes" id="UP000240228">
    <property type="component" value="Unassembled WGS sequence"/>
</dbReference>
<organism evidence="2 3">
    <name type="scientific">Bifidobacterium callitrichos</name>
    <dbReference type="NCBI Taxonomy" id="762209"/>
    <lineage>
        <taxon>Bacteria</taxon>
        <taxon>Bacillati</taxon>
        <taxon>Actinomycetota</taxon>
        <taxon>Actinomycetes</taxon>
        <taxon>Bifidobacteriales</taxon>
        <taxon>Bifidobacteriaceae</taxon>
        <taxon>Bifidobacterium</taxon>
    </lineage>
</organism>
<feature type="compositionally biased region" description="Basic and acidic residues" evidence="1">
    <location>
        <begin position="73"/>
        <end position="90"/>
    </location>
</feature>
<dbReference type="AlphaFoldDB" id="A0A2T3GDA1"/>
<comment type="caution">
    <text evidence="2">The sequence shown here is derived from an EMBL/GenBank/DDBJ whole genome shotgun (WGS) entry which is preliminary data.</text>
</comment>
<accession>A0A2T3GDA1</accession>
<proteinExistence type="predicted"/>
<evidence type="ECO:0000256" key="1">
    <source>
        <dbReference type="SAM" id="MobiDB-lite"/>
    </source>
</evidence>
<feature type="compositionally biased region" description="Acidic residues" evidence="1">
    <location>
        <begin position="63"/>
        <end position="72"/>
    </location>
</feature>
<gene>
    <name evidence="2" type="ORF">CPA40_01170</name>
</gene>
<evidence type="ECO:0000313" key="2">
    <source>
        <dbReference type="EMBL" id="PST47458.1"/>
    </source>
</evidence>
<sequence>MRMILPTGTVRIGWTSWTLCLNADTPKADDPPAGRERDGLAAGVALVEPDERRGVRAGVTDPGMDEAEDDDADARPAMRGEAEERRASDLRRGVNEAGIADAEAPCSAGESAAWAPCAASCVVCVACVPWEVRRDWPDRRDPRASGLKLGGFEVIGAGSSSAAPAWRPLEALREPESMIGPVGWERRREPEGMKLGGIS</sequence>